<feature type="compositionally biased region" description="Acidic residues" evidence="1">
    <location>
        <begin position="117"/>
        <end position="147"/>
    </location>
</feature>
<evidence type="ECO:0000313" key="2">
    <source>
        <dbReference type="EMBL" id="SFF80894.1"/>
    </source>
</evidence>
<evidence type="ECO:0000313" key="3">
    <source>
        <dbReference type="Proteomes" id="UP000199323"/>
    </source>
</evidence>
<keyword evidence="3" id="KW-1185">Reference proteome</keyword>
<sequence>MLVTWCGSWEAGAKALTLRGMSTTEIPRGDSGPRYVRLQVELVLEVSGPDELRAAALDHIAADEYMPPQERLHARDAVGNDESEALAYLVDPADLLSAVPGVDLVQASWSCAHTEYDPDSDEWDLDDEDADDVDAADGDGAEGDAPS</sequence>
<dbReference type="EMBL" id="FONG01000030">
    <property type="protein sequence ID" value="SFF80894.1"/>
    <property type="molecule type" value="Genomic_DNA"/>
</dbReference>
<dbReference type="Proteomes" id="UP000199323">
    <property type="component" value="Unassembled WGS sequence"/>
</dbReference>
<evidence type="ECO:0000256" key="1">
    <source>
        <dbReference type="SAM" id="MobiDB-lite"/>
    </source>
</evidence>
<gene>
    <name evidence="2" type="ORF">SAMN05216251_13013</name>
</gene>
<proteinExistence type="predicted"/>
<feature type="region of interest" description="Disordered" evidence="1">
    <location>
        <begin position="115"/>
        <end position="147"/>
    </location>
</feature>
<dbReference type="STRING" id="380248.SAMN05216251_13013"/>
<dbReference type="AlphaFoldDB" id="A0A1I2LNJ3"/>
<reference evidence="2 3" key="1">
    <citation type="submission" date="2016-10" db="EMBL/GenBank/DDBJ databases">
        <authorList>
            <person name="de Groot N.N."/>
        </authorList>
    </citation>
    <scope>NUCLEOTIDE SEQUENCE [LARGE SCALE GENOMIC DNA]</scope>
    <source>
        <strain evidence="2 3">CGMCC 4.3510</strain>
    </source>
</reference>
<accession>A0A1I2LNJ3</accession>
<organism evidence="2 3">
    <name type="scientific">Actinacidiphila alni</name>
    <dbReference type="NCBI Taxonomy" id="380248"/>
    <lineage>
        <taxon>Bacteria</taxon>
        <taxon>Bacillati</taxon>
        <taxon>Actinomycetota</taxon>
        <taxon>Actinomycetes</taxon>
        <taxon>Kitasatosporales</taxon>
        <taxon>Streptomycetaceae</taxon>
        <taxon>Actinacidiphila</taxon>
    </lineage>
</organism>
<name>A0A1I2LNJ3_9ACTN</name>
<protein>
    <submittedName>
        <fullName evidence="2">Uncharacterized protein</fullName>
    </submittedName>
</protein>